<keyword evidence="3" id="KW-1185">Reference proteome</keyword>
<protein>
    <submittedName>
        <fullName evidence="2">Uncharacterized protein</fullName>
    </submittedName>
</protein>
<sequence>MKTFVALAALGLALCSGAGSASAGAGAHADSCAGWVDGWGSFTAIINQTAVVQGGEVTSETHTLSFSGFLSGMENAPIVAGDDLHIIYRRGKIDLAVPYIDGANLYFRKNNAAGTPGRSGGWYRLCEM</sequence>
<dbReference type="Proteomes" id="UP001611415">
    <property type="component" value="Unassembled WGS sequence"/>
</dbReference>
<feature type="chain" id="PRO_5046048768" evidence="1">
    <location>
        <begin position="24"/>
        <end position="128"/>
    </location>
</feature>
<keyword evidence="1" id="KW-0732">Signal</keyword>
<accession>A0ABW7WY32</accession>
<evidence type="ECO:0000256" key="1">
    <source>
        <dbReference type="SAM" id="SignalP"/>
    </source>
</evidence>
<evidence type="ECO:0000313" key="2">
    <source>
        <dbReference type="EMBL" id="MFI2473753.1"/>
    </source>
</evidence>
<name>A0ABW7WY32_9NOCA</name>
<reference evidence="2 3" key="1">
    <citation type="submission" date="2024-10" db="EMBL/GenBank/DDBJ databases">
        <title>The Natural Products Discovery Center: Release of the First 8490 Sequenced Strains for Exploring Actinobacteria Biosynthetic Diversity.</title>
        <authorList>
            <person name="Kalkreuter E."/>
            <person name="Kautsar S.A."/>
            <person name="Yang D."/>
            <person name="Bader C.D."/>
            <person name="Teijaro C.N."/>
            <person name="Fluegel L."/>
            <person name="Davis C.M."/>
            <person name="Simpson J.R."/>
            <person name="Lauterbach L."/>
            <person name="Steele A.D."/>
            <person name="Gui C."/>
            <person name="Meng S."/>
            <person name="Li G."/>
            <person name="Viehrig K."/>
            <person name="Ye F."/>
            <person name="Su P."/>
            <person name="Kiefer A.F."/>
            <person name="Nichols A."/>
            <person name="Cepeda A.J."/>
            <person name="Yan W."/>
            <person name="Fan B."/>
            <person name="Jiang Y."/>
            <person name="Adhikari A."/>
            <person name="Zheng C.-J."/>
            <person name="Schuster L."/>
            <person name="Cowan T.M."/>
            <person name="Smanski M.J."/>
            <person name="Chevrette M.G."/>
            <person name="De Carvalho L.P.S."/>
            <person name="Shen B."/>
        </authorList>
    </citation>
    <scope>NUCLEOTIDE SEQUENCE [LARGE SCALE GENOMIC DNA]</scope>
    <source>
        <strain evidence="2 3">NPDC019275</strain>
    </source>
</reference>
<proteinExistence type="predicted"/>
<evidence type="ECO:0000313" key="3">
    <source>
        <dbReference type="Proteomes" id="UP001611415"/>
    </source>
</evidence>
<organism evidence="2 3">
    <name type="scientific">Nocardia xishanensis</name>
    <dbReference type="NCBI Taxonomy" id="238964"/>
    <lineage>
        <taxon>Bacteria</taxon>
        <taxon>Bacillati</taxon>
        <taxon>Actinomycetota</taxon>
        <taxon>Actinomycetes</taxon>
        <taxon>Mycobacteriales</taxon>
        <taxon>Nocardiaceae</taxon>
        <taxon>Nocardia</taxon>
    </lineage>
</organism>
<dbReference type="EMBL" id="JBIRYO010000005">
    <property type="protein sequence ID" value="MFI2473753.1"/>
    <property type="molecule type" value="Genomic_DNA"/>
</dbReference>
<dbReference type="RefSeq" id="WP_364822562.1">
    <property type="nucleotide sequence ID" value="NZ_JBFAYM010000008.1"/>
</dbReference>
<gene>
    <name evidence="2" type="ORF">ACH49W_10295</name>
</gene>
<feature type="signal peptide" evidence="1">
    <location>
        <begin position="1"/>
        <end position="23"/>
    </location>
</feature>
<comment type="caution">
    <text evidence="2">The sequence shown here is derived from an EMBL/GenBank/DDBJ whole genome shotgun (WGS) entry which is preliminary data.</text>
</comment>